<dbReference type="InterPro" id="IPR019128">
    <property type="entry name" value="Dcc1"/>
</dbReference>
<organism evidence="3 4">
    <name type="scientific">Nakaseomyces bracarensis</name>
    <dbReference type="NCBI Taxonomy" id="273131"/>
    <lineage>
        <taxon>Eukaryota</taxon>
        <taxon>Fungi</taxon>
        <taxon>Dikarya</taxon>
        <taxon>Ascomycota</taxon>
        <taxon>Saccharomycotina</taxon>
        <taxon>Saccharomycetes</taxon>
        <taxon>Saccharomycetales</taxon>
        <taxon>Saccharomycetaceae</taxon>
        <taxon>Nakaseomyces</taxon>
    </lineage>
</organism>
<dbReference type="PANTHER" id="PTHR13395:SF6">
    <property type="entry name" value="SISTER CHROMATID COHESION PROTEIN DCC1"/>
    <property type="match status" value="1"/>
</dbReference>
<keyword evidence="4" id="KW-1185">Reference proteome</keyword>
<name>A0ABR4P0U6_9SACH</name>
<dbReference type="EMBL" id="JBEVYD010000001">
    <property type="protein sequence ID" value="KAL3235250.1"/>
    <property type="molecule type" value="Genomic_DNA"/>
</dbReference>
<keyword evidence="2" id="KW-0235">DNA replication</keyword>
<comment type="similarity">
    <text evidence="1">Belongs to the DCC1 family.</text>
</comment>
<dbReference type="Proteomes" id="UP001623330">
    <property type="component" value="Unassembled WGS sequence"/>
</dbReference>
<dbReference type="PANTHER" id="PTHR13395">
    <property type="entry name" value="SISTER CHROMATID COHESION PROTEIN DCC1-RELATED"/>
    <property type="match status" value="1"/>
</dbReference>
<gene>
    <name evidence="3" type="ORF">RNJ44_00009</name>
</gene>
<evidence type="ECO:0000313" key="3">
    <source>
        <dbReference type="EMBL" id="KAL3235250.1"/>
    </source>
</evidence>
<dbReference type="Pfam" id="PF09724">
    <property type="entry name" value="Dcc1"/>
    <property type="match status" value="1"/>
</dbReference>
<comment type="caution">
    <text evidence="3">The sequence shown here is derived from an EMBL/GenBank/DDBJ whole genome shotgun (WGS) entry which is preliminary data.</text>
</comment>
<reference evidence="3 4" key="1">
    <citation type="submission" date="2024-05" db="EMBL/GenBank/DDBJ databases">
        <title>Long read based assembly of the Candida bracarensis genome reveals expanded adhesin content.</title>
        <authorList>
            <person name="Marcet-Houben M."/>
            <person name="Ksiezopolska E."/>
            <person name="Gabaldon T."/>
        </authorList>
    </citation>
    <scope>NUCLEOTIDE SEQUENCE [LARGE SCALE GENOMIC DNA]</scope>
    <source>
        <strain evidence="3 4">CBM6</strain>
    </source>
</reference>
<protein>
    <submittedName>
        <fullName evidence="3">Sister chromatid cohesion protein DCC1</fullName>
    </submittedName>
</protein>
<evidence type="ECO:0000313" key="4">
    <source>
        <dbReference type="Proteomes" id="UP001623330"/>
    </source>
</evidence>
<evidence type="ECO:0000256" key="1">
    <source>
        <dbReference type="ARBA" id="ARBA00007017"/>
    </source>
</evidence>
<accession>A0ABR4P0U6</accession>
<proteinExistence type="inferred from homology"/>
<evidence type="ECO:0000256" key="2">
    <source>
        <dbReference type="ARBA" id="ARBA00022705"/>
    </source>
</evidence>
<sequence length="363" mass="41809">MKLYSRTQHDPSYKLLQLNDDILKAIRNGEKLEFKSMDPSSSDVVICGTDTTWVLKQKNHSNCALVMQKIISNEGNEKDFASLNDTSYEYELTKTPGELNYNLIPIYDGSSLSGQTTFNDLLSNSLCSIGEALKEWHDIGGCIFDNGYICKLSDKFITKVLDLMLTSIMAEQLNFQSLNVKEVYYAVQKDSDNIPGDPYSIPVLTTVLNKFSKTYNEESQTWELDMGKVTKWYGLVTLRKFTNKKATIEETYYPLNHEEFLIKWKSQMPPYFPNTNLEISELRGNYFIDFHTGEITYVDKATLPGDIKSRLVYLFSLQSQWELEEIGPLIEDLNVKKAKFESFLLKYARVKRLTPKRKVVTPR</sequence>